<gene>
    <name evidence="1" type="ORF">SAMN05216326_13215</name>
</gene>
<dbReference type="EMBL" id="FOIA01000032">
    <property type="protein sequence ID" value="SET51642.1"/>
    <property type="molecule type" value="Genomic_DNA"/>
</dbReference>
<dbReference type="RefSeq" id="WP_090660817.1">
    <property type="nucleotide sequence ID" value="NZ_FOIA01000032.1"/>
</dbReference>
<dbReference type="Proteomes" id="UP000199345">
    <property type="component" value="Unassembled WGS sequence"/>
</dbReference>
<keyword evidence="2" id="KW-1185">Reference proteome</keyword>
<proteinExistence type="predicted"/>
<organism evidence="1 2">
    <name type="scientific">Nitrosomonas marina</name>
    <dbReference type="NCBI Taxonomy" id="917"/>
    <lineage>
        <taxon>Bacteria</taxon>
        <taxon>Pseudomonadati</taxon>
        <taxon>Pseudomonadota</taxon>
        <taxon>Betaproteobacteria</taxon>
        <taxon>Nitrosomonadales</taxon>
        <taxon>Nitrosomonadaceae</taxon>
        <taxon>Nitrosomonas</taxon>
    </lineage>
</organism>
<evidence type="ECO:0000313" key="2">
    <source>
        <dbReference type="Proteomes" id="UP000199345"/>
    </source>
</evidence>
<dbReference type="OrthoDB" id="262740at2"/>
<dbReference type="AlphaFoldDB" id="A0A1I0F1B2"/>
<dbReference type="Pfam" id="PF05954">
    <property type="entry name" value="Phage_GPD"/>
    <property type="match status" value="1"/>
</dbReference>
<protein>
    <submittedName>
        <fullName evidence="1">Phage protein D</fullName>
    </submittedName>
</protein>
<name>A0A1I0F1B2_9PROT</name>
<dbReference type="SUPFAM" id="SSF69279">
    <property type="entry name" value="Phage tail proteins"/>
    <property type="match status" value="1"/>
</dbReference>
<reference evidence="2" key="1">
    <citation type="submission" date="2016-10" db="EMBL/GenBank/DDBJ databases">
        <authorList>
            <person name="Varghese N."/>
            <person name="Submissions S."/>
        </authorList>
    </citation>
    <scope>NUCLEOTIDE SEQUENCE [LARGE SCALE GENOMIC DNA]</scope>
    <source>
        <strain evidence="2">Nm71</strain>
    </source>
</reference>
<accession>A0A1I0F1B2</accession>
<dbReference type="Gene3D" id="3.55.50.10">
    <property type="entry name" value="Baseplate protein-like domains"/>
    <property type="match status" value="1"/>
</dbReference>
<evidence type="ECO:0000313" key="1">
    <source>
        <dbReference type="EMBL" id="SET51642.1"/>
    </source>
</evidence>
<sequence length="370" mass="41208">MQHDFLQIEIEGEELEELYTDLICLEVELDDELASSFYIKLTMLALDGEWSILNDDRIAAWKPVTITAGFEDNSEELISGYITQIKPDFSANPEDATIEIWGMDASVLLDRVEILKVWPNKKDSDIATEIFRSYGLTPDVEDTTLVHDEAISTIIQRETDMQFLKRLALRNGYEVYVQSSSGYFKSPAVDDDAQPVLAVHFGNETTMTNFSLTVDATMPTKVSMYQIDRLNKEVYEVNVESSTLMKLGSTDANGLLGLGMDSGQVYVSMNSTSGNAEMKALCQGIYEKAEWFVSAEGEILANNYGHVLLPRKPVTIKGIGEVYSGLYYVTHVTHVFTSSGYTQYMKAKRNGLHTLGTENFNVGNGLLVGV</sequence>